<proteinExistence type="predicted"/>
<evidence type="ECO:0000313" key="3">
    <source>
        <dbReference type="Proteomes" id="UP000000813"/>
    </source>
</evidence>
<dbReference type="PATRIC" id="fig|176299.10.peg.4962"/>
<geneLocation type="plasmid" evidence="2 3">
    <name>At</name>
</geneLocation>
<dbReference type="KEGG" id="atu:Atu5288"/>
<dbReference type="EnsemblBacteria" id="AAK90664">
    <property type="protein sequence ID" value="AAK90664"/>
    <property type="gene ID" value="Atu5288"/>
</dbReference>
<reference evidence="2 3" key="2">
    <citation type="journal article" date="2001" name="Science">
        <title>Genome sequence of the plant pathogen and biotechnology agent Agrobacterium tumefaciens C58.</title>
        <authorList>
            <person name="Goodner B."/>
            <person name="Hinkle G."/>
            <person name="Gattung S."/>
            <person name="Miller N."/>
            <person name="Blanchard M."/>
            <person name="Qurollo B."/>
            <person name="Goldman B.S."/>
            <person name="Cao Y."/>
            <person name="Askenazi M."/>
            <person name="Halling C."/>
            <person name="Mullin L."/>
            <person name="Houmiel K."/>
            <person name="Gordon J."/>
            <person name="Vaudin M."/>
            <person name="Iartchouk O."/>
            <person name="Epp A."/>
            <person name="Liu F."/>
            <person name="Wollam C."/>
            <person name="Allinger M."/>
            <person name="Doughty D."/>
            <person name="Scott C."/>
            <person name="Lappas C."/>
            <person name="Markelz B."/>
            <person name="Flanagan C."/>
            <person name="Crowell C."/>
            <person name="Gurson J."/>
            <person name="Lomo C."/>
            <person name="Sear C."/>
            <person name="Strub G."/>
            <person name="Cielo C."/>
            <person name="Slater S."/>
        </authorList>
    </citation>
    <scope>NUCLEOTIDE SEQUENCE [LARGE SCALE GENOMIC DNA]</scope>
    <source>
        <strain evidence="3">C58 / ATCC 33970</strain>
    </source>
</reference>
<sequence>MIDRADRAGTISLQRGYLTGSVHEVPNTRGSPMKNAIFAAALFSATSISAFAQTAPTANNNGDTPAVATPDTKNPTAPVEGANSFTEAQAKDRIEKAGYSDVKDLKKDDKGIWNAAGMKDGKAVSIALDYQGNVVAK</sequence>
<feature type="region of interest" description="Disordered" evidence="1">
    <location>
        <begin position="56"/>
        <end position="81"/>
    </location>
</feature>
<accession>A9CLE9</accession>
<dbReference type="EMBL" id="AE007872">
    <property type="protein sequence ID" value="AAK90664.2"/>
    <property type="molecule type" value="Genomic_DNA"/>
</dbReference>
<keyword evidence="2" id="KW-0614">Plasmid</keyword>
<dbReference type="OrthoDB" id="7376531at2"/>
<dbReference type="AlphaFoldDB" id="A9CLE9"/>
<dbReference type="PhylomeDB" id="A9CLE9"/>
<evidence type="ECO:0008006" key="4">
    <source>
        <dbReference type="Google" id="ProtNLM"/>
    </source>
</evidence>
<protein>
    <recommendedName>
        <fullName evidence="4">PepSY domain-containing protein</fullName>
    </recommendedName>
</protein>
<reference evidence="2 3" key="1">
    <citation type="journal article" date="2001" name="Science">
        <title>The genome of the natural genetic engineer Agrobacterium tumefaciens C58.</title>
        <authorList>
            <person name="Wood D.W."/>
            <person name="Setubal J.C."/>
            <person name="Kaul R."/>
            <person name="Monks D.E."/>
            <person name="Kitajima J.P."/>
            <person name="Okura V.K."/>
            <person name="Zhou Y."/>
            <person name="Chen L."/>
            <person name="Wood G.E."/>
            <person name="Almeida N.F.Jr."/>
            <person name="Woo L."/>
            <person name="Chen Y."/>
            <person name="Paulsen I.T."/>
            <person name="Eisen J.A."/>
            <person name="Karp P.D."/>
            <person name="Bovee D.Sr."/>
            <person name="Chapman P."/>
            <person name="Clendenning J."/>
            <person name="Deatherage G."/>
            <person name="Gillet W."/>
            <person name="Grant C."/>
            <person name="Kutyavin T."/>
            <person name="Levy R."/>
            <person name="Li M.J."/>
            <person name="McClelland E."/>
            <person name="Palmieri A."/>
            <person name="Raymond C."/>
            <person name="Rouse G."/>
            <person name="Saenphimmachak C."/>
            <person name="Wu Z."/>
            <person name="Romero P."/>
            <person name="Gordon D."/>
            <person name="Zhang S."/>
            <person name="Yoo H."/>
            <person name="Tao Y."/>
            <person name="Biddle P."/>
            <person name="Jung M."/>
            <person name="Krespan W."/>
            <person name="Perry M."/>
            <person name="Gordon-Kamm B."/>
            <person name="Liao L."/>
            <person name="Kim S."/>
            <person name="Hendrick C."/>
            <person name="Zhao Z.Y."/>
            <person name="Dolan M."/>
            <person name="Chumley F."/>
            <person name="Tingey S.V."/>
            <person name="Tomb J.F."/>
            <person name="Gordon M.P."/>
            <person name="Olson M.V."/>
            <person name="Nester E.W."/>
        </authorList>
    </citation>
    <scope>NUCLEOTIDE SEQUENCE [LARGE SCALE GENOMIC DNA]</scope>
    <source>
        <strain evidence="3">C58 / ATCC 33970</strain>
    </source>
</reference>
<dbReference type="eggNOG" id="ENOG50331SP">
    <property type="taxonomic scope" value="Bacteria"/>
</dbReference>
<dbReference type="HOGENOM" id="CLU_154364_0_0_5"/>
<keyword evidence="3" id="KW-1185">Reference proteome</keyword>
<dbReference type="Proteomes" id="UP000000813">
    <property type="component" value="Plasmid At"/>
</dbReference>
<evidence type="ECO:0000313" key="2">
    <source>
        <dbReference type="EMBL" id="AAK90664.2"/>
    </source>
</evidence>
<gene>
    <name evidence="2" type="ordered locus">Atu5288</name>
</gene>
<organism evidence="2 3">
    <name type="scientific">Agrobacterium fabrum (strain C58 / ATCC 33970)</name>
    <name type="common">Agrobacterium tumefaciens (strain C58)</name>
    <dbReference type="NCBI Taxonomy" id="176299"/>
    <lineage>
        <taxon>Bacteria</taxon>
        <taxon>Pseudomonadati</taxon>
        <taxon>Pseudomonadota</taxon>
        <taxon>Alphaproteobacteria</taxon>
        <taxon>Hyphomicrobiales</taxon>
        <taxon>Rhizobiaceae</taxon>
        <taxon>Rhizobium/Agrobacterium group</taxon>
        <taxon>Agrobacterium</taxon>
        <taxon>Agrobacterium tumefaciens complex</taxon>
    </lineage>
</organism>
<name>A9CLE9_AGRFC</name>
<evidence type="ECO:0000256" key="1">
    <source>
        <dbReference type="SAM" id="MobiDB-lite"/>
    </source>
</evidence>